<dbReference type="EMBL" id="KI669609">
    <property type="protein sequence ID" value="ETN03819.1"/>
    <property type="molecule type" value="Genomic_DNA"/>
</dbReference>
<evidence type="ECO:0000313" key="1">
    <source>
        <dbReference type="EMBL" id="ETN03819.1"/>
    </source>
</evidence>
<proteinExistence type="predicted"/>
<reference evidence="2" key="1">
    <citation type="submission" date="2011-12" db="EMBL/GenBank/DDBJ databases">
        <authorList>
            <consortium name="The Broad Institute Genome Sequencing Platform"/>
            <person name="Russ C."/>
            <person name="Tyler B."/>
            <person name="Panabieres F."/>
            <person name="Shan W."/>
            <person name="Tripathy S."/>
            <person name="Grunwald N."/>
            <person name="Machado M."/>
            <person name="Young S.K."/>
            <person name="Zeng Q."/>
            <person name="Gargeya S."/>
            <person name="Fitzgerald M."/>
            <person name="Haas B."/>
            <person name="Abouelleil A."/>
            <person name="Alvarado L."/>
            <person name="Arachchi H.M."/>
            <person name="Berlin A."/>
            <person name="Chapman S.B."/>
            <person name="Gearin G."/>
            <person name="Goldberg J."/>
            <person name="Griggs A."/>
            <person name="Gujja S."/>
            <person name="Hansen M."/>
            <person name="Heiman D."/>
            <person name="Howarth C."/>
            <person name="Larimer J."/>
            <person name="Lui A."/>
            <person name="MacDonald P.J.P."/>
            <person name="McCowen C."/>
            <person name="Montmayeur A."/>
            <person name="Murphy C."/>
            <person name="Neiman D."/>
            <person name="Pearson M."/>
            <person name="Priest M."/>
            <person name="Roberts A."/>
            <person name="Saif S."/>
            <person name="Shea T."/>
            <person name="Sisk P."/>
            <person name="Stolte C."/>
            <person name="Sykes S."/>
            <person name="Wortman J."/>
            <person name="Nusbaum C."/>
            <person name="Birren B."/>
        </authorList>
    </citation>
    <scope>NUCLEOTIDE SEQUENCE [LARGE SCALE GENOMIC DNA]</scope>
    <source>
        <strain evidence="2">INRA-310</strain>
    </source>
</reference>
<dbReference type="RefSeq" id="XP_008911046.1">
    <property type="nucleotide sequence ID" value="XM_008912798.1"/>
</dbReference>
<dbReference type="AlphaFoldDB" id="W2PUE7"/>
<gene>
    <name evidence="1" type="ORF">PPTG_23751</name>
</gene>
<dbReference type="OMA" id="WEWARSI"/>
<sequence length="72" mass="8612">MDYTDVSAVLAFYTVLKTRSRASAAVEDLRRKIAAERRRWEWARLIRVRHYLTLDCIKKPEESPWMDKVNTQ</sequence>
<reference evidence="1 2" key="2">
    <citation type="submission" date="2013-11" db="EMBL/GenBank/DDBJ databases">
        <title>The Genome Sequence of Phytophthora parasitica INRA-310.</title>
        <authorList>
            <consortium name="The Broad Institute Genomics Platform"/>
            <person name="Russ C."/>
            <person name="Tyler B."/>
            <person name="Panabieres F."/>
            <person name="Shan W."/>
            <person name="Tripathy S."/>
            <person name="Grunwald N."/>
            <person name="Machado M."/>
            <person name="Johnson C.S."/>
            <person name="Arredondo F."/>
            <person name="Hong C."/>
            <person name="Coffey M."/>
            <person name="Young S.K."/>
            <person name="Zeng Q."/>
            <person name="Gargeya S."/>
            <person name="Fitzgerald M."/>
            <person name="Abouelleil A."/>
            <person name="Alvarado L."/>
            <person name="Chapman S.B."/>
            <person name="Gainer-Dewar J."/>
            <person name="Goldberg J."/>
            <person name="Griggs A."/>
            <person name="Gujja S."/>
            <person name="Hansen M."/>
            <person name="Howarth C."/>
            <person name="Imamovic A."/>
            <person name="Ireland A."/>
            <person name="Larimer J."/>
            <person name="McCowan C."/>
            <person name="Murphy C."/>
            <person name="Pearson M."/>
            <person name="Poon T.W."/>
            <person name="Priest M."/>
            <person name="Roberts A."/>
            <person name="Saif S."/>
            <person name="Shea T."/>
            <person name="Sykes S."/>
            <person name="Wortman J."/>
            <person name="Nusbaum C."/>
            <person name="Birren B."/>
        </authorList>
    </citation>
    <scope>NUCLEOTIDE SEQUENCE [LARGE SCALE GENOMIC DNA]</scope>
    <source>
        <strain evidence="1 2">INRA-310</strain>
    </source>
</reference>
<accession>W2PUE7</accession>
<dbReference type="VEuPathDB" id="FungiDB:PPTG_23751"/>
<dbReference type="GeneID" id="20192350"/>
<dbReference type="Proteomes" id="UP000018817">
    <property type="component" value="Unassembled WGS sequence"/>
</dbReference>
<protein>
    <submittedName>
        <fullName evidence="1">Uncharacterized protein</fullName>
    </submittedName>
</protein>
<evidence type="ECO:0000313" key="2">
    <source>
        <dbReference type="Proteomes" id="UP000018817"/>
    </source>
</evidence>
<name>W2PUE7_PHYN3</name>
<organism evidence="1 2">
    <name type="scientific">Phytophthora nicotianae (strain INRA-310)</name>
    <name type="common">Phytophthora parasitica</name>
    <dbReference type="NCBI Taxonomy" id="761204"/>
    <lineage>
        <taxon>Eukaryota</taxon>
        <taxon>Sar</taxon>
        <taxon>Stramenopiles</taxon>
        <taxon>Oomycota</taxon>
        <taxon>Peronosporomycetes</taxon>
        <taxon>Peronosporales</taxon>
        <taxon>Peronosporaceae</taxon>
        <taxon>Phytophthora</taxon>
    </lineage>
</organism>